<dbReference type="Proteomes" id="UP001160148">
    <property type="component" value="Unassembled WGS sequence"/>
</dbReference>
<evidence type="ECO:0000259" key="4">
    <source>
        <dbReference type="PROSITE" id="PS50089"/>
    </source>
</evidence>
<dbReference type="EMBL" id="CARXXK010001484">
    <property type="protein sequence ID" value="CAI6376449.1"/>
    <property type="molecule type" value="Genomic_DNA"/>
</dbReference>
<feature type="domain" description="RING-type" evidence="4">
    <location>
        <begin position="618"/>
        <end position="655"/>
    </location>
</feature>
<dbReference type="InterPro" id="IPR001841">
    <property type="entry name" value="Znf_RING"/>
</dbReference>
<dbReference type="AlphaFoldDB" id="A0AAV0Y9R3"/>
<dbReference type="PROSITE" id="PS50089">
    <property type="entry name" value="ZF_RING_2"/>
    <property type="match status" value="1"/>
</dbReference>
<dbReference type="InterPro" id="IPR018289">
    <property type="entry name" value="MULE_transposase_dom"/>
</dbReference>
<dbReference type="PANTHER" id="PTHR47160:SF10">
    <property type="entry name" value="MULE TRANSPOSASE DOMAIN-CONTAINING PROTEIN"/>
    <property type="match status" value="1"/>
</dbReference>
<name>A0AAV0Y9R3_9HEMI</name>
<dbReference type="Pfam" id="PF10551">
    <property type="entry name" value="MULE"/>
    <property type="match status" value="1"/>
</dbReference>
<dbReference type="PANTHER" id="PTHR47160">
    <property type="entry name" value="PUTATIVE-RELATED"/>
    <property type="match status" value="1"/>
</dbReference>
<accession>A0AAV0Y9R3</accession>
<dbReference type="InterPro" id="IPR013083">
    <property type="entry name" value="Znf_RING/FYVE/PHD"/>
</dbReference>
<evidence type="ECO:0000313" key="6">
    <source>
        <dbReference type="Proteomes" id="UP001160148"/>
    </source>
</evidence>
<keyword evidence="6" id="KW-1185">Reference proteome</keyword>
<dbReference type="Pfam" id="PF13920">
    <property type="entry name" value="zf-C3HC4_3"/>
    <property type="match status" value="1"/>
</dbReference>
<evidence type="ECO:0000256" key="2">
    <source>
        <dbReference type="ARBA" id="ARBA00022833"/>
    </source>
</evidence>
<keyword evidence="1 3" id="KW-0863">Zinc-finger</keyword>
<protein>
    <recommendedName>
        <fullName evidence="4">RING-type domain-containing protein</fullName>
    </recommendedName>
</protein>
<comment type="caution">
    <text evidence="5">The sequence shown here is derived from an EMBL/GenBank/DDBJ whole genome shotgun (WGS) entry which is preliminary data.</text>
</comment>
<dbReference type="GO" id="GO:0008270">
    <property type="term" value="F:zinc ion binding"/>
    <property type="evidence" value="ECO:0007669"/>
    <property type="project" value="UniProtKB-KW"/>
</dbReference>
<evidence type="ECO:0000256" key="3">
    <source>
        <dbReference type="PROSITE-ProRule" id="PRU00175"/>
    </source>
</evidence>
<proteinExistence type="predicted"/>
<keyword evidence="1 3" id="KW-0479">Metal-binding</keyword>
<dbReference type="Gene3D" id="3.30.40.10">
    <property type="entry name" value="Zinc/RING finger domain, C3HC4 (zinc finger)"/>
    <property type="match status" value="1"/>
</dbReference>
<organism evidence="5 6">
    <name type="scientific">Macrosiphum euphorbiae</name>
    <name type="common">potato aphid</name>
    <dbReference type="NCBI Taxonomy" id="13131"/>
    <lineage>
        <taxon>Eukaryota</taxon>
        <taxon>Metazoa</taxon>
        <taxon>Ecdysozoa</taxon>
        <taxon>Arthropoda</taxon>
        <taxon>Hexapoda</taxon>
        <taxon>Insecta</taxon>
        <taxon>Pterygota</taxon>
        <taxon>Neoptera</taxon>
        <taxon>Paraneoptera</taxon>
        <taxon>Hemiptera</taxon>
        <taxon>Sternorrhyncha</taxon>
        <taxon>Aphidomorpha</taxon>
        <taxon>Aphidoidea</taxon>
        <taxon>Aphididae</taxon>
        <taxon>Macrosiphini</taxon>
        <taxon>Macrosiphum</taxon>
    </lineage>
</organism>
<evidence type="ECO:0000313" key="5">
    <source>
        <dbReference type="EMBL" id="CAI6376449.1"/>
    </source>
</evidence>
<sequence length="665" mass="76673">MEHQNYQYKSNGTKNNVEYYTCSSPNVSCNGTLKRKIDGTIVCGKSHTNDPFLQTIEKKKFRKVLIDRAQSETTRLKIIYDEEAIRNPNMAYTYPWTSAESSMRKARRAHVPVLPETLNALGEILAEQENLIQCNGHRFFQECVVDGNGKAHVMFACPEVINDVILNEGTELHADATFKVVPSMPKCRQLFIMHIIIQNHSVPICYVLMESKTENAYLTVLTNFKSIFPNVQPSVIMTDYEVGLKNAFSIVYPDAVLVSCWFHYVQSLWKNIKRLHYTTYIRDNELAKKCLKMMMALPLLPGDQIELGFQDIKTYARINNINLARFFTYFSRQWINRTGPNVFSVYGQARRTNNNIESFHGKMKDKLQVCHPNLWKFLGHLSDYSKLQHIIIEQLSRGMQVTRSVKNKYILNSRRIKIASDQLELGILTRNEFLVKCSHTVDGYILREGNWNRNVNDDIVDEFLSSDDDPLPLQQIAQPIVIIMPENDGDADHRQINAADEEDILEPENDGDADHRQINAADEEDILEPENDGQEINWQNNIEQDENMQASNQEDEHQEIHWNEEDFIIPEELDIDIIYMMEIEENRRILEMQNLPYVQVKVPEVLPAVETENQANMCVACLDAESTHALSPCGHKSLCLMSLESLVSEHCPICNNIFTSNFCFY</sequence>
<reference evidence="5 6" key="1">
    <citation type="submission" date="2023-01" db="EMBL/GenBank/DDBJ databases">
        <authorList>
            <person name="Whitehead M."/>
        </authorList>
    </citation>
    <scope>NUCLEOTIDE SEQUENCE [LARGE SCALE GENOMIC DNA]</scope>
</reference>
<keyword evidence="2" id="KW-0862">Zinc</keyword>
<evidence type="ECO:0000256" key="1">
    <source>
        <dbReference type="ARBA" id="ARBA00022771"/>
    </source>
</evidence>
<gene>
    <name evidence="5" type="ORF">MEUPH1_LOCUS29819</name>
</gene>